<dbReference type="PROSITE" id="PS50013">
    <property type="entry name" value="CHROMO_2"/>
    <property type="match status" value="1"/>
</dbReference>
<dbReference type="CDD" id="cd00024">
    <property type="entry name" value="CD_CSD"/>
    <property type="match status" value="1"/>
</dbReference>
<dbReference type="OrthoDB" id="6043271at2759"/>
<dbReference type="Pfam" id="PF00385">
    <property type="entry name" value="Chromo"/>
    <property type="match status" value="1"/>
</dbReference>
<dbReference type="GeneID" id="111107762"/>
<dbReference type="SUPFAM" id="SSF54160">
    <property type="entry name" value="Chromo domain-like"/>
    <property type="match status" value="1"/>
</dbReference>
<evidence type="ECO:0000313" key="2">
    <source>
        <dbReference type="Proteomes" id="UP000694844"/>
    </source>
</evidence>
<sequence>MWRYFTRNKTRRYVDILPDLVYNYNHSFHRSIQRTPAEVNSSNVLPVWKTLYGPKIPPKAKKPKFEVGDLVRISKAKKTFEKGYLPNWTTELFTVSKIIPDRYPYVYKIQDYNKEELEGTFYEKELQKVVKKDDVYEVEEVLAYKKKRVGKKLIPHVKVRWKGYPPSFDSWIPQSDLILPT</sequence>
<name>A0A8B8B7X6_CRAVI</name>
<dbReference type="Gene3D" id="2.40.50.40">
    <property type="match status" value="1"/>
</dbReference>
<evidence type="ECO:0000259" key="1">
    <source>
        <dbReference type="PROSITE" id="PS50013"/>
    </source>
</evidence>
<proteinExistence type="predicted"/>
<accession>A0A8B8B7X6</accession>
<reference evidence="3" key="1">
    <citation type="submission" date="2025-08" db="UniProtKB">
        <authorList>
            <consortium name="RefSeq"/>
        </authorList>
    </citation>
    <scope>IDENTIFICATION</scope>
    <source>
        <tissue evidence="3">Whole sample</tissue>
    </source>
</reference>
<feature type="domain" description="Chromo" evidence="1">
    <location>
        <begin position="136"/>
        <end position="181"/>
    </location>
</feature>
<gene>
    <name evidence="3" type="primary">LOC111107762</name>
</gene>
<dbReference type="RefSeq" id="XP_022298814.1">
    <property type="nucleotide sequence ID" value="XM_022443106.1"/>
</dbReference>
<keyword evidence="2" id="KW-1185">Reference proteome</keyword>
<dbReference type="Proteomes" id="UP000694844">
    <property type="component" value="Chromosome 8"/>
</dbReference>
<dbReference type="PANTHER" id="PTHR46585">
    <property type="entry name" value="INTEGRASE CORE DOMAIN CONTAINING PROTEIN"/>
    <property type="match status" value="1"/>
</dbReference>
<dbReference type="InterPro" id="IPR016197">
    <property type="entry name" value="Chromo-like_dom_sf"/>
</dbReference>
<dbReference type="KEGG" id="cvn:111107762"/>
<evidence type="ECO:0000313" key="3">
    <source>
        <dbReference type="RefSeq" id="XP_022298814.1"/>
    </source>
</evidence>
<dbReference type="InterPro" id="IPR000953">
    <property type="entry name" value="Chromo/chromo_shadow_dom"/>
</dbReference>
<dbReference type="AlphaFoldDB" id="A0A8B8B7X6"/>
<protein>
    <submittedName>
        <fullName evidence="3">Uncharacterized protein LOC111107762</fullName>
    </submittedName>
</protein>
<dbReference type="PANTHER" id="PTHR46585:SF1">
    <property type="entry name" value="CHROMO DOMAIN-CONTAINING PROTEIN"/>
    <property type="match status" value="1"/>
</dbReference>
<organism evidence="2 3">
    <name type="scientific">Crassostrea virginica</name>
    <name type="common">Eastern oyster</name>
    <dbReference type="NCBI Taxonomy" id="6565"/>
    <lineage>
        <taxon>Eukaryota</taxon>
        <taxon>Metazoa</taxon>
        <taxon>Spiralia</taxon>
        <taxon>Lophotrochozoa</taxon>
        <taxon>Mollusca</taxon>
        <taxon>Bivalvia</taxon>
        <taxon>Autobranchia</taxon>
        <taxon>Pteriomorphia</taxon>
        <taxon>Ostreida</taxon>
        <taxon>Ostreoidea</taxon>
        <taxon>Ostreidae</taxon>
        <taxon>Crassostrea</taxon>
    </lineage>
</organism>
<dbReference type="InterPro" id="IPR023780">
    <property type="entry name" value="Chromo_domain"/>
</dbReference>